<dbReference type="PANTHER" id="PTHR10996:SF283">
    <property type="entry name" value="GLYOXYLATE_HYDROXYPYRUVATE REDUCTASE B"/>
    <property type="match status" value="1"/>
</dbReference>
<dbReference type="SUPFAM" id="SSF51735">
    <property type="entry name" value="NAD(P)-binding Rossmann-fold domains"/>
    <property type="match status" value="1"/>
</dbReference>
<dbReference type="Gene3D" id="3.40.50.720">
    <property type="entry name" value="NAD(P)-binding Rossmann-like Domain"/>
    <property type="match status" value="2"/>
</dbReference>
<dbReference type="InterPro" id="IPR006140">
    <property type="entry name" value="D-isomer_DH_NAD-bd"/>
</dbReference>
<dbReference type="EMBL" id="JAFJYC010000001">
    <property type="protein sequence ID" value="MBT9431375.1"/>
    <property type="molecule type" value="Genomic_DNA"/>
</dbReference>
<name>A0ABS5Y8N9_9GAMM</name>
<evidence type="ECO:0000259" key="3">
    <source>
        <dbReference type="Pfam" id="PF02826"/>
    </source>
</evidence>
<accession>A0ABS5Y8N9</accession>
<sequence length="157" mass="17164">MEILYHARSQHHEAEQRYDARYCDLDTLLAQADFVCLILPLTEQTHHLIDAAKLAKMKPGAILINAGRGPVVDDAALTTALENRTFLGAGLDVFEQEPLPVTSPLLRLPNVVALPHIGSATHETRYNMAADAVNNLITALTGRVEKNCVNPEILPGH</sequence>
<feature type="domain" description="D-isomer specific 2-hydroxyacid dehydrogenase NAD-binding" evidence="3">
    <location>
        <begin position="1"/>
        <end position="118"/>
    </location>
</feature>
<evidence type="ECO:0000313" key="4">
    <source>
        <dbReference type="EMBL" id="MBT9431375.1"/>
    </source>
</evidence>
<proteinExistence type="predicted"/>
<dbReference type="Pfam" id="PF02826">
    <property type="entry name" value="2-Hacid_dh_C"/>
    <property type="match status" value="1"/>
</dbReference>
<dbReference type="PROSITE" id="PS00671">
    <property type="entry name" value="D_2_HYDROXYACID_DH_3"/>
    <property type="match status" value="1"/>
</dbReference>
<dbReference type="InterPro" id="IPR050223">
    <property type="entry name" value="D-isomer_2-hydroxyacid_DH"/>
</dbReference>
<reference evidence="4 5" key="1">
    <citation type="journal article" date="2021" name="Genome Biol. Evol.">
        <title>The evolution of interdependence in a four-way mealybug symbiosis.</title>
        <authorList>
            <person name="Garber A.I."/>
            <person name="Kupper M."/>
            <person name="Laetsch D.R."/>
            <person name="Weldon S.R."/>
            <person name="Ladinsky M.S."/>
            <person name="Bjorkman P.J."/>
            <person name="McCutcheon J.P."/>
        </authorList>
    </citation>
    <scope>NUCLEOTIDE SEQUENCE [LARGE SCALE GENOMIC DNA]</scope>
    <source>
        <strain evidence="4">SOD</strain>
    </source>
</reference>
<evidence type="ECO:0000313" key="5">
    <source>
        <dbReference type="Proteomes" id="UP000811282"/>
    </source>
</evidence>
<comment type="caution">
    <text evidence="4">The sequence shown here is derived from an EMBL/GenBank/DDBJ whole genome shotgun (WGS) entry which is preliminary data.</text>
</comment>
<evidence type="ECO:0000256" key="1">
    <source>
        <dbReference type="ARBA" id="ARBA00023002"/>
    </source>
</evidence>
<dbReference type="InterPro" id="IPR029753">
    <property type="entry name" value="D-isomer_DH_CS"/>
</dbReference>
<organism evidence="4 5">
    <name type="scientific">Candidatus Sodalis endolongispinus</name>
    <dbReference type="NCBI Taxonomy" id="2812662"/>
    <lineage>
        <taxon>Bacteria</taxon>
        <taxon>Pseudomonadati</taxon>
        <taxon>Pseudomonadota</taxon>
        <taxon>Gammaproteobacteria</taxon>
        <taxon>Enterobacterales</taxon>
        <taxon>Bruguierivoracaceae</taxon>
        <taxon>Sodalis</taxon>
    </lineage>
</organism>
<dbReference type="Proteomes" id="UP000811282">
    <property type="component" value="Unassembled WGS sequence"/>
</dbReference>
<dbReference type="PANTHER" id="PTHR10996">
    <property type="entry name" value="2-HYDROXYACID DEHYDROGENASE-RELATED"/>
    <property type="match status" value="1"/>
</dbReference>
<gene>
    <name evidence="4" type="ORF">JZM24_02975</name>
</gene>
<dbReference type="PROSITE" id="PS00670">
    <property type="entry name" value="D_2_HYDROXYACID_DH_2"/>
    <property type="match status" value="1"/>
</dbReference>
<evidence type="ECO:0000256" key="2">
    <source>
        <dbReference type="ARBA" id="ARBA00023027"/>
    </source>
</evidence>
<keyword evidence="5" id="KW-1185">Reference proteome</keyword>
<dbReference type="InterPro" id="IPR036291">
    <property type="entry name" value="NAD(P)-bd_dom_sf"/>
</dbReference>
<keyword evidence="2" id="KW-0520">NAD</keyword>
<protein>
    <recommendedName>
        <fullName evidence="3">D-isomer specific 2-hydroxyacid dehydrogenase NAD-binding domain-containing protein</fullName>
    </recommendedName>
</protein>
<keyword evidence="1" id="KW-0560">Oxidoreductase</keyword>